<evidence type="ECO:0000313" key="2">
    <source>
        <dbReference type="EnsemblPlants" id="PGSC0003DMT400090705"/>
    </source>
</evidence>
<dbReference type="AlphaFoldDB" id="M1DL01"/>
<dbReference type="EnsemblPlants" id="PGSC0003DMT400090705">
    <property type="protein sequence ID" value="PGSC0003DMT400090705"/>
    <property type="gene ID" value="PGSC0003DMG400040276"/>
</dbReference>
<keyword evidence="3" id="KW-1185">Reference proteome</keyword>
<evidence type="ECO:0000256" key="1">
    <source>
        <dbReference type="SAM" id="MobiDB-lite"/>
    </source>
</evidence>
<dbReference type="Proteomes" id="UP000011115">
    <property type="component" value="Unassembled WGS sequence"/>
</dbReference>
<feature type="compositionally biased region" description="Basic and acidic residues" evidence="1">
    <location>
        <begin position="315"/>
        <end position="329"/>
    </location>
</feature>
<dbReference type="Gramene" id="PGSC0003DMT400090705">
    <property type="protein sequence ID" value="PGSC0003DMT400090705"/>
    <property type="gene ID" value="PGSC0003DMG400040276"/>
</dbReference>
<dbReference type="HOGENOM" id="CLU_845665_0_0_1"/>
<name>M1DL01_SOLTU</name>
<accession>M1DL01</accession>
<dbReference type="InParanoid" id="M1DL01"/>
<organism evidence="2 3">
    <name type="scientific">Solanum tuberosum</name>
    <name type="common">Potato</name>
    <dbReference type="NCBI Taxonomy" id="4113"/>
    <lineage>
        <taxon>Eukaryota</taxon>
        <taxon>Viridiplantae</taxon>
        <taxon>Streptophyta</taxon>
        <taxon>Embryophyta</taxon>
        <taxon>Tracheophyta</taxon>
        <taxon>Spermatophyta</taxon>
        <taxon>Magnoliopsida</taxon>
        <taxon>eudicotyledons</taxon>
        <taxon>Gunneridae</taxon>
        <taxon>Pentapetalae</taxon>
        <taxon>asterids</taxon>
        <taxon>lamiids</taxon>
        <taxon>Solanales</taxon>
        <taxon>Solanaceae</taxon>
        <taxon>Solanoideae</taxon>
        <taxon>Solaneae</taxon>
        <taxon>Solanum</taxon>
    </lineage>
</organism>
<feature type="region of interest" description="Disordered" evidence="1">
    <location>
        <begin position="305"/>
        <end position="329"/>
    </location>
</feature>
<sequence>MQICDFLNLDPPSFTGSDSNEHPQDFIDQIQHTLDVMHVRGKEELELATYRLKGVAILCKDASFCAKVGRSKAKKKDIRVGKGHSKRAKSMGHFYAIPSNGSQVGHQDDIVNLNDVNEPNANDPHLMSGIGAIRLPQAEGNAVFHITKGEPIHETWLRFKKLVLQCQTHCLPDKVLLQYFYRSLHSVNKGVADQLFLGGFMQQSYVIATRLWDGMTTINRAWYTHEDHVSHLTFKLTKEQMEKDQERDQNMAKIMTQLDILSKYVMGAGARSVGCANSDDFMVEALYNEEVNFLANQGSGYCSNYPRQGGNQGWNRDEGWKERDREWRD</sequence>
<protein>
    <recommendedName>
        <fullName evidence="4">Integrase core domain containing protein</fullName>
    </recommendedName>
</protein>
<reference evidence="3" key="1">
    <citation type="journal article" date="2011" name="Nature">
        <title>Genome sequence and analysis of the tuber crop potato.</title>
        <authorList>
            <consortium name="The Potato Genome Sequencing Consortium"/>
        </authorList>
    </citation>
    <scope>NUCLEOTIDE SEQUENCE [LARGE SCALE GENOMIC DNA]</scope>
    <source>
        <strain evidence="3">cv. DM1-3 516 R44</strain>
    </source>
</reference>
<evidence type="ECO:0008006" key="4">
    <source>
        <dbReference type="Google" id="ProtNLM"/>
    </source>
</evidence>
<proteinExistence type="predicted"/>
<evidence type="ECO:0000313" key="3">
    <source>
        <dbReference type="Proteomes" id="UP000011115"/>
    </source>
</evidence>
<reference evidence="2" key="2">
    <citation type="submission" date="2015-06" db="UniProtKB">
        <authorList>
            <consortium name="EnsemblPlants"/>
        </authorList>
    </citation>
    <scope>IDENTIFICATION</scope>
    <source>
        <strain evidence="2">DM1-3 516 R44</strain>
    </source>
</reference>
<dbReference type="PaxDb" id="4113-PGSC0003DMT400090705"/>